<evidence type="ECO:0000313" key="4">
    <source>
        <dbReference type="Proteomes" id="UP000192674"/>
    </source>
</evidence>
<dbReference type="AlphaFoldDB" id="A0A1Y5XK93"/>
<evidence type="ECO:0000256" key="1">
    <source>
        <dbReference type="SAM" id="MobiDB-lite"/>
    </source>
</evidence>
<evidence type="ECO:0008006" key="5">
    <source>
        <dbReference type="Google" id="ProtNLM"/>
    </source>
</evidence>
<dbReference type="EMBL" id="FWXV01000002">
    <property type="protein sequence ID" value="SMC96681.1"/>
    <property type="molecule type" value="Genomic_DNA"/>
</dbReference>
<feature type="compositionally biased region" description="Low complexity" evidence="1">
    <location>
        <begin position="33"/>
        <end position="43"/>
    </location>
</feature>
<evidence type="ECO:0000313" key="3">
    <source>
        <dbReference type="EMBL" id="SMC96681.1"/>
    </source>
</evidence>
<name>A0A1Y5XK93_KIBAR</name>
<evidence type="ECO:0000256" key="2">
    <source>
        <dbReference type="SAM" id="Phobius"/>
    </source>
</evidence>
<feature type="compositionally biased region" description="Pro residues" evidence="1">
    <location>
        <begin position="74"/>
        <end position="92"/>
    </location>
</feature>
<keyword evidence="2" id="KW-0812">Transmembrane</keyword>
<feature type="compositionally biased region" description="Pro residues" evidence="1">
    <location>
        <begin position="243"/>
        <end position="256"/>
    </location>
</feature>
<keyword evidence="2" id="KW-1133">Transmembrane helix</keyword>
<feature type="region of interest" description="Disordered" evidence="1">
    <location>
        <begin position="240"/>
        <end position="269"/>
    </location>
</feature>
<reference evidence="3 4" key="1">
    <citation type="submission" date="2017-04" db="EMBL/GenBank/DDBJ databases">
        <authorList>
            <person name="Afonso C.L."/>
            <person name="Miller P.J."/>
            <person name="Scott M.A."/>
            <person name="Spackman E."/>
            <person name="Goraichik I."/>
            <person name="Dimitrov K.M."/>
            <person name="Suarez D.L."/>
            <person name="Swayne D.E."/>
        </authorList>
    </citation>
    <scope>NUCLEOTIDE SEQUENCE [LARGE SCALE GENOMIC DNA]</scope>
    <source>
        <strain evidence="3 4">DSM 43828</strain>
    </source>
</reference>
<feature type="compositionally biased region" description="Polar residues" evidence="1">
    <location>
        <begin position="46"/>
        <end position="69"/>
    </location>
</feature>
<feature type="region of interest" description="Disordered" evidence="1">
    <location>
        <begin position="30"/>
        <end position="190"/>
    </location>
</feature>
<sequence>MSWQEDLRQLDQALAEGRIHADDYRKRRDQLLATATGATTPPAVSEPTSNPFQAQQPNSGPFPAQQPTSGPFPAQQPPQQPQPPQAAQPPQQPEATQVQQPSSGPFPQAFRWEPTNDSTQVVGQQPGGNPDVTQVVSAQSGGEAERTQVVRPVQPPGMPPQAPWQSTPPNPSQGSPWGVEDQPMPSLQPTWLAQGPEVFAEDTKKKGGKTAKILVAVVLVIGLAVGGYFIFFTGSSNNEPGATAPPPTPTQPPTTTPKPRDNLSITDLPGKAGDYGQVKTFADAQQVKFLTADEIRILTDAGAGKARLAVSDTPEGLNPTIFTTETTSAETAATARDKLGEQQLIYGMTALENQPTGVLAAKIDKTDKTPAVIRAHYAHKGTLVRIQVTGNDLVTVTELYNDLLAEQLKILAANG</sequence>
<accession>A0A1Y5XK93</accession>
<keyword evidence="2" id="KW-0472">Membrane</keyword>
<dbReference type="Proteomes" id="UP000192674">
    <property type="component" value="Unassembled WGS sequence"/>
</dbReference>
<feature type="transmembrane region" description="Helical" evidence="2">
    <location>
        <begin position="213"/>
        <end position="231"/>
    </location>
</feature>
<gene>
    <name evidence="3" type="ORF">SAMN05661093_03341</name>
</gene>
<organism evidence="3 4">
    <name type="scientific">Kibdelosporangium aridum</name>
    <dbReference type="NCBI Taxonomy" id="2030"/>
    <lineage>
        <taxon>Bacteria</taxon>
        <taxon>Bacillati</taxon>
        <taxon>Actinomycetota</taxon>
        <taxon>Actinomycetes</taxon>
        <taxon>Pseudonocardiales</taxon>
        <taxon>Pseudonocardiaceae</taxon>
        <taxon>Kibdelosporangium</taxon>
    </lineage>
</organism>
<proteinExistence type="predicted"/>
<feature type="compositionally biased region" description="Polar residues" evidence="1">
    <location>
        <begin position="131"/>
        <end position="140"/>
    </location>
</feature>
<dbReference type="OrthoDB" id="3692386at2"/>
<protein>
    <recommendedName>
        <fullName evidence="5">Flagellar basal body-associated protein FliL</fullName>
    </recommendedName>
</protein>
<dbReference type="RefSeq" id="WP_084427302.1">
    <property type="nucleotide sequence ID" value="NZ_FWXV01000002.1"/>
</dbReference>
<keyword evidence="4" id="KW-1185">Reference proteome</keyword>
<feature type="compositionally biased region" description="Pro residues" evidence="1">
    <location>
        <begin position="153"/>
        <end position="171"/>
    </location>
</feature>